<dbReference type="GO" id="GO:1903189">
    <property type="term" value="P:glyoxal metabolic process"/>
    <property type="evidence" value="ECO:0007669"/>
    <property type="project" value="TreeGrafter"/>
</dbReference>
<dbReference type="PANTHER" id="PTHR48094">
    <property type="entry name" value="PROTEIN/NUCLEIC ACID DEGLYCASE DJ-1-RELATED"/>
    <property type="match status" value="1"/>
</dbReference>
<dbReference type="OrthoDB" id="543156at2759"/>
<dbReference type="Gene3D" id="3.40.50.880">
    <property type="match status" value="1"/>
</dbReference>
<feature type="non-terminal residue" evidence="2">
    <location>
        <position position="1"/>
    </location>
</feature>
<reference evidence="2" key="1">
    <citation type="journal article" date="2009" name="Parasitology">
        <title>Identification and molecular characterization of numerous Histomonas meleagridis proteins using a cDNA library.</title>
        <authorList>
            <person name="Bilic I."/>
            <person name="Leberl M."/>
            <person name="Hess M."/>
        </authorList>
    </citation>
    <scope>NUCLEOTIDE SEQUENCE</scope>
</reference>
<dbReference type="AlphaFoldDB" id="B9W435"/>
<accession>B9W435</accession>
<sequence length="186" mass="19230">MKAVILIAPGFEEVEAITPADFLRRAGVEVILASVGHDDLSIKGAHNIVIKCNAKFPEISKNIYDAIICPGGLPGTTNLAKDANVVEAIKAHLAAGKIVAAICAAPGFVLAEACGIMNGKTGCGYPGCDDKITENGGTKVEDRVYADGNIITSRGPGTASLFALEILRKLVGNEKADEIGKGTLTL</sequence>
<dbReference type="SUPFAM" id="SSF52317">
    <property type="entry name" value="Class I glutamine amidotransferase-like"/>
    <property type="match status" value="1"/>
</dbReference>
<feature type="domain" description="DJ-1/PfpI" evidence="1">
    <location>
        <begin position="1"/>
        <end position="168"/>
    </location>
</feature>
<dbReference type="NCBIfam" id="TIGR01383">
    <property type="entry name" value="not_thiJ"/>
    <property type="match status" value="1"/>
</dbReference>
<dbReference type="Pfam" id="PF01965">
    <property type="entry name" value="DJ-1_PfpI"/>
    <property type="match status" value="1"/>
</dbReference>
<organism evidence="2">
    <name type="scientific">Histomonas meleagridis</name>
    <name type="common">Parasitic protozoan</name>
    <dbReference type="NCBI Taxonomy" id="135588"/>
    <lineage>
        <taxon>Eukaryota</taxon>
        <taxon>Metamonada</taxon>
        <taxon>Parabasalia</taxon>
        <taxon>Tritrichomonadida</taxon>
        <taxon>Dientamoebidae</taxon>
        <taxon>Histomonas</taxon>
    </lineage>
</organism>
<evidence type="ECO:0000313" key="2">
    <source>
        <dbReference type="EMBL" id="CAQ86692.1"/>
    </source>
</evidence>
<dbReference type="InterPro" id="IPR006287">
    <property type="entry name" value="DJ-1"/>
</dbReference>
<proteinExistence type="evidence at transcript level"/>
<dbReference type="InterPro" id="IPR002818">
    <property type="entry name" value="DJ-1/PfpI"/>
</dbReference>
<dbReference type="PANTHER" id="PTHR48094:SF12">
    <property type="entry name" value="PARKINSON DISEASE PROTEIN 7 HOMOLOG"/>
    <property type="match status" value="1"/>
</dbReference>
<protein>
    <submittedName>
        <fullName evidence="2">Putative DJ-1 family protein</fullName>
    </submittedName>
</protein>
<dbReference type="VEuPathDB" id="TrichDB:GO595_006546"/>
<dbReference type="InterPro" id="IPR029062">
    <property type="entry name" value="Class_I_gatase-like"/>
</dbReference>
<evidence type="ECO:0000259" key="1">
    <source>
        <dbReference type="Pfam" id="PF01965"/>
    </source>
</evidence>
<dbReference type="GO" id="GO:0005737">
    <property type="term" value="C:cytoplasm"/>
    <property type="evidence" value="ECO:0007669"/>
    <property type="project" value="TreeGrafter"/>
</dbReference>
<gene>
    <name evidence="2" type="primary">TVAG_240750</name>
</gene>
<name>B9W435_HISME</name>
<dbReference type="CDD" id="cd03135">
    <property type="entry name" value="GATase1_DJ-1"/>
    <property type="match status" value="1"/>
</dbReference>
<feature type="non-terminal residue" evidence="2">
    <location>
        <position position="186"/>
    </location>
</feature>
<dbReference type="InterPro" id="IPR050325">
    <property type="entry name" value="Prot/Nucl_acid_deglycase"/>
</dbReference>
<dbReference type="VEuPathDB" id="TrichDB:GPJ56_011016"/>
<dbReference type="EMBL" id="FM200081">
    <property type="protein sequence ID" value="CAQ86692.1"/>
    <property type="molecule type" value="mRNA"/>
</dbReference>